<evidence type="ECO:0000313" key="1">
    <source>
        <dbReference type="EMBL" id="KKM25252.1"/>
    </source>
</evidence>
<proteinExistence type="predicted"/>
<dbReference type="AlphaFoldDB" id="A0A0F9ICQ5"/>
<dbReference type="EMBL" id="LAZR01012754">
    <property type="protein sequence ID" value="KKM25252.1"/>
    <property type="molecule type" value="Genomic_DNA"/>
</dbReference>
<name>A0A0F9ICQ5_9ZZZZ</name>
<sequence length="89" mass="10197">MVYDSHDEKEQIQIEILNNKVDLDYPCWQCVESYDASGYGGPDGPQRISGFKKGHENGEPCEYCDGKRFQLTDEGEAIMNLVRRHSQAR</sequence>
<reference evidence="1" key="1">
    <citation type="journal article" date="2015" name="Nature">
        <title>Complex archaea that bridge the gap between prokaryotes and eukaryotes.</title>
        <authorList>
            <person name="Spang A."/>
            <person name="Saw J.H."/>
            <person name="Jorgensen S.L."/>
            <person name="Zaremba-Niedzwiedzka K."/>
            <person name="Martijn J."/>
            <person name="Lind A.E."/>
            <person name="van Eijk R."/>
            <person name="Schleper C."/>
            <person name="Guy L."/>
            <person name="Ettema T.J."/>
        </authorList>
    </citation>
    <scope>NUCLEOTIDE SEQUENCE</scope>
</reference>
<comment type="caution">
    <text evidence="1">The sequence shown here is derived from an EMBL/GenBank/DDBJ whole genome shotgun (WGS) entry which is preliminary data.</text>
</comment>
<gene>
    <name evidence="1" type="ORF">LCGC14_1596930</name>
</gene>
<accession>A0A0F9ICQ5</accession>
<organism evidence="1">
    <name type="scientific">marine sediment metagenome</name>
    <dbReference type="NCBI Taxonomy" id="412755"/>
    <lineage>
        <taxon>unclassified sequences</taxon>
        <taxon>metagenomes</taxon>
        <taxon>ecological metagenomes</taxon>
    </lineage>
</organism>
<protein>
    <submittedName>
        <fullName evidence="1">Uncharacterized protein</fullName>
    </submittedName>
</protein>